<evidence type="ECO:0000313" key="6">
    <source>
        <dbReference type="Proteomes" id="UP001196873"/>
    </source>
</evidence>
<protein>
    <recommendedName>
        <fullName evidence="4">DUF6249 domain-containing protein</fullName>
    </recommendedName>
</protein>
<keyword evidence="2" id="KW-1133">Transmembrane helix</keyword>
<keyword evidence="3" id="KW-0732">Signal</keyword>
<feature type="compositionally biased region" description="Basic and acidic residues" evidence="1">
    <location>
        <begin position="227"/>
        <end position="263"/>
    </location>
</feature>
<dbReference type="Pfam" id="PF19762">
    <property type="entry name" value="DUF6249"/>
    <property type="match status" value="1"/>
</dbReference>
<dbReference type="EMBL" id="JAHXRF010000018">
    <property type="protein sequence ID" value="MBW4866551.1"/>
    <property type="molecule type" value="Genomic_DNA"/>
</dbReference>
<dbReference type="Proteomes" id="UP001196873">
    <property type="component" value="Unassembled WGS sequence"/>
</dbReference>
<feature type="chain" id="PRO_5043946861" description="DUF6249 domain-containing protein" evidence="3">
    <location>
        <begin position="25"/>
        <end position="263"/>
    </location>
</feature>
<evidence type="ECO:0000259" key="4">
    <source>
        <dbReference type="Pfam" id="PF19762"/>
    </source>
</evidence>
<evidence type="ECO:0000256" key="2">
    <source>
        <dbReference type="SAM" id="Phobius"/>
    </source>
</evidence>
<evidence type="ECO:0000256" key="1">
    <source>
        <dbReference type="SAM" id="MobiDB-lite"/>
    </source>
</evidence>
<comment type="caution">
    <text evidence="5">The sequence shown here is derived from an EMBL/GenBank/DDBJ whole genome shotgun (WGS) entry which is preliminary data.</text>
</comment>
<dbReference type="AlphaFoldDB" id="A0AAW4NTI8"/>
<organism evidence="5 6">
    <name type="scientific">Segatella salivae</name>
    <dbReference type="NCBI Taxonomy" id="228604"/>
    <lineage>
        <taxon>Bacteria</taxon>
        <taxon>Pseudomonadati</taxon>
        <taxon>Bacteroidota</taxon>
        <taxon>Bacteroidia</taxon>
        <taxon>Bacteroidales</taxon>
        <taxon>Prevotellaceae</taxon>
        <taxon>Segatella</taxon>
    </lineage>
</organism>
<accession>A0AAW4NTI8</accession>
<sequence>MNMKQTLIALLFVLTFGTVPGAMAKYHRHTPRTEAVHHTAKSSTQAAQTADKSAKDKGIEAFSDTTSTDDAAEDTAVVDTTYTSGTAVYSNDWNDTPWFLKAVTGTLGVGAVIFALLIVVLVFLFLIAPFIIIVLVLRYLIRRHNDKVMLTEKAIESGRPIPSVVKSQTQYRYSNEQQWQRGVKTAATGLGLMLLFAFLGAEQLIGVGALVLCMGAGQMIIGKTSRKKDTETHDDFSDRMPEFTEEKDAEVASNNDETHPQDK</sequence>
<gene>
    <name evidence="5" type="ORF">KZY68_11190</name>
</gene>
<keyword evidence="2" id="KW-0472">Membrane</keyword>
<feature type="domain" description="DUF6249" evidence="4">
    <location>
        <begin position="118"/>
        <end position="225"/>
    </location>
</feature>
<feature type="transmembrane region" description="Helical" evidence="2">
    <location>
        <begin position="107"/>
        <end position="140"/>
    </location>
</feature>
<proteinExistence type="predicted"/>
<keyword evidence="2" id="KW-0812">Transmembrane</keyword>
<feature type="region of interest" description="Disordered" evidence="1">
    <location>
        <begin position="224"/>
        <end position="263"/>
    </location>
</feature>
<evidence type="ECO:0000256" key="3">
    <source>
        <dbReference type="SAM" id="SignalP"/>
    </source>
</evidence>
<dbReference type="InterPro" id="IPR046216">
    <property type="entry name" value="DUF6249"/>
</dbReference>
<evidence type="ECO:0000313" key="5">
    <source>
        <dbReference type="EMBL" id="MBW4866551.1"/>
    </source>
</evidence>
<name>A0AAW4NTI8_9BACT</name>
<feature type="signal peptide" evidence="3">
    <location>
        <begin position="1"/>
        <end position="24"/>
    </location>
</feature>
<reference evidence="5" key="1">
    <citation type="submission" date="2021-07" db="EMBL/GenBank/DDBJ databases">
        <title>Genomic diversity and antimicrobial resistance of Prevotella spp. isolated from chronic lung disease airways.</title>
        <authorList>
            <person name="Webb K.A."/>
            <person name="Olagoke O.S."/>
            <person name="Baird T."/>
            <person name="Neill J."/>
            <person name="Pham A."/>
            <person name="Wells T.J."/>
            <person name="Ramsay K.A."/>
            <person name="Bell S.C."/>
            <person name="Sarovich D.S."/>
            <person name="Price E.P."/>
        </authorList>
    </citation>
    <scope>NUCLEOTIDE SEQUENCE</scope>
    <source>
        <strain evidence="5">SCHI0047.S.3</strain>
    </source>
</reference>